<protein>
    <recommendedName>
        <fullName evidence="3">Type II toxin-antitoxin system HicA family toxin</fullName>
    </recommendedName>
</protein>
<dbReference type="EMBL" id="JAFVMH010000004">
    <property type="protein sequence ID" value="MBO1325361.1"/>
    <property type="molecule type" value="Genomic_DNA"/>
</dbReference>
<evidence type="ECO:0000313" key="1">
    <source>
        <dbReference type="EMBL" id="MBO1325361.1"/>
    </source>
</evidence>
<name>A0A939KRL6_9PROT</name>
<dbReference type="Proteomes" id="UP000664073">
    <property type="component" value="Unassembled WGS sequence"/>
</dbReference>
<dbReference type="SUPFAM" id="SSF54786">
    <property type="entry name" value="YcfA/nrd intein domain"/>
    <property type="match status" value="1"/>
</dbReference>
<accession>A0A939KRL6</accession>
<evidence type="ECO:0000313" key="2">
    <source>
        <dbReference type="Proteomes" id="UP000664073"/>
    </source>
</evidence>
<dbReference type="AlphaFoldDB" id="A0A939KRL6"/>
<sequence>MMPRHALKELLRSVKARGWSAELTRGGHVRWKHTSGAFVFGAATPSDRRAIQNLKAQMKRVEVGAAT</sequence>
<organism evidence="1 2">
    <name type="scientific">Acetobacter garciniae</name>
    <dbReference type="NCBI Taxonomy" id="2817435"/>
    <lineage>
        <taxon>Bacteria</taxon>
        <taxon>Pseudomonadati</taxon>
        <taxon>Pseudomonadota</taxon>
        <taxon>Alphaproteobacteria</taxon>
        <taxon>Acetobacterales</taxon>
        <taxon>Acetobacteraceae</taxon>
        <taxon>Acetobacter</taxon>
    </lineage>
</organism>
<evidence type="ECO:0008006" key="3">
    <source>
        <dbReference type="Google" id="ProtNLM"/>
    </source>
</evidence>
<gene>
    <name evidence="1" type="ORF">J2D77_09395</name>
</gene>
<reference evidence="1" key="1">
    <citation type="submission" date="2021-03" db="EMBL/GenBank/DDBJ databases">
        <title>The complete genome sequence of Acetobacter sp. TBRC 12339.</title>
        <authorList>
            <person name="Charoenyingcharoen P."/>
            <person name="Yukphan P."/>
        </authorList>
    </citation>
    <scope>NUCLEOTIDE SEQUENCE</scope>
    <source>
        <strain evidence="1">TBRC 12339</strain>
    </source>
</reference>
<comment type="caution">
    <text evidence="1">The sequence shown here is derived from an EMBL/GenBank/DDBJ whole genome shotgun (WGS) entry which is preliminary data.</text>
</comment>
<keyword evidence="2" id="KW-1185">Reference proteome</keyword>
<proteinExistence type="predicted"/>
<dbReference type="RefSeq" id="WP_207846035.1">
    <property type="nucleotide sequence ID" value="NZ_JAFVMH010000004.1"/>
</dbReference>